<sequence>MPVAPLNAYSEFKAELEQILRHKWLVSEKENRDVGFERALNEWAQNHRAEWRRHRNNRNKKAAKAKA</sequence>
<dbReference type="Proteomes" id="UP001499852">
    <property type="component" value="Unassembled WGS sequence"/>
</dbReference>
<organism evidence="2 3">
    <name type="scientific">Prosthecobacter algae</name>
    <dbReference type="NCBI Taxonomy" id="1144682"/>
    <lineage>
        <taxon>Bacteria</taxon>
        <taxon>Pseudomonadati</taxon>
        <taxon>Verrucomicrobiota</taxon>
        <taxon>Verrucomicrobiia</taxon>
        <taxon>Verrucomicrobiales</taxon>
        <taxon>Verrucomicrobiaceae</taxon>
        <taxon>Prosthecobacter</taxon>
    </lineage>
</organism>
<dbReference type="InterPro" id="IPR025111">
    <property type="entry name" value="DUF4032"/>
</dbReference>
<proteinExistence type="predicted"/>
<keyword evidence="3" id="KW-1185">Reference proteome</keyword>
<dbReference type="RefSeq" id="WP_345734784.1">
    <property type="nucleotide sequence ID" value="NZ_BAABIA010000001.1"/>
</dbReference>
<gene>
    <name evidence="2" type="ORF">GCM10023213_04870</name>
</gene>
<protein>
    <recommendedName>
        <fullName evidence="1">DUF4032 domain-containing protein</fullName>
    </recommendedName>
</protein>
<dbReference type="Pfam" id="PF13224">
    <property type="entry name" value="DUF4032"/>
    <property type="match status" value="1"/>
</dbReference>
<name>A0ABP9NVC2_9BACT</name>
<accession>A0ABP9NVC2</accession>
<feature type="domain" description="DUF4032" evidence="1">
    <location>
        <begin position="17"/>
        <end position="46"/>
    </location>
</feature>
<evidence type="ECO:0000313" key="2">
    <source>
        <dbReference type="EMBL" id="GAA5134013.1"/>
    </source>
</evidence>
<reference evidence="3" key="1">
    <citation type="journal article" date="2019" name="Int. J. Syst. Evol. Microbiol.">
        <title>The Global Catalogue of Microorganisms (GCM) 10K type strain sequencing project: providing services to taxonomists for standard genome sequencing and annotation.</title>
        <authorList>
            <consortium name="The Broad Institute Genomics Platform"/>
            <consortium name="The Broad Institute Genome Sequencing Center for Infectious Disease"/>
            <person name="Wu L."/>
            <person name="Ma J."/>
        </authorList>
    </citation>
    <scope>NUCLEOTIDE SEQUENCE [LARGE SCALE GENOMIC DNA]</scope>
    <source>
        <strain evidence="3">JCM 18053</strain>
    </source>
</reference>
<evidence type="ECO:0000259" key="1">
    <source>
        <dbReference type="Pfam" id="PF13224"/>
    </source>
</evidence>
<comment type="caution">
    <text evidence="2">The sequence shown here is derived from an EMBL/GenBank/DDBJ whole genome shotgun (WGS) entry which is preliminary data.</text>
</comment>
<dbReference type="EMBL" id="BAABIA010000001">
    <property type="protein sequence ID" value="GAA5134013.1"/>
    <property type="molecule type" value="Genomic_DNA"/>
</dbReference>
<evidence type="ECO:0000313" key="3">
    <source>
        <dbReference type="Proteomes" id="UP001499852"/>
    </source>
</evidence>